<dbReference type="RefSeq" id="WP_190021200.1">
    <property type="nucleotide sequence ID" value="NZ_BMUT01000003.1"/>
</dbReference>
<evidence type="ECO:0000256" key="1">
    <source>
        <dbReference type="SAM" id="MobiDB-lite"/>
    </source>
</evidence>
<dbReference type="Pfam" id="PF10009">
    <property type="entry name" value="DUF2252"/>
    <property type="match status" value="1"/>
</dbReference>
<evidence type="ECO:0000313" key="3">
    <source>
        <dbReference type="Proteomes" id="UP000659223"/>
    </source>
</evidence>
<dbReference type="PANTHER" id="PTHR39441:SF1">
    <property type="entry name" value="DUF2252 DOMAIN-CONTAINING PROTEIN"/>
    <property type="match status" value="1"/>
</dbReference>
<protein>
    <recommendedName>
        <fullName evidence="4">DUF2252 domain-containing protein</fullName>
    </recommendedName>
</protein>
<feature type="compositionally biased region" description="Low complexity" evidence="1">
    <location>
        <begin position="1"/>
        <end position="12"/>
    </location>
</feature>
<feature type="region of interest" description="Disordered" evidence="1">
    <location>
        <begin position="1"/>
        <end position="39"/>
    </location>
</feature>
<accession>A0ABQ2YA62</accession>
<gene>
    <name evidence="2" type="ORF">GCM10010324_19090</name>
</gene>
<name>A0ABQ2YA62_9ACTN</name>
<evidence type="ECO:0008006" key="4">
    <source>
        <dbReference type="Google" id="ProtNLM"/>
    </source>
</evidence>
<reference evidence="3" key="1">
    <citation type="journal article" date="2019" name="Int. J. Syst. Evol. Microbiol.">
        <title>The Global Catalogue of Microorganisms (GCM) 10K type strain sequencing project: providing services to taxonomists for standard genome sequencing and annotation.</title>
        <authorList>
            <consortium name="The Broad Institute Genomics Platform"/>
            <consortium name="The Broad Institute Genome Sequencing Center for Infectious Disease"/>
            <person name="Wu L."/>
            <person name="Ma J."/>
        </authorList>
    </citation>
    <scope>NUCLEOTIDE SEQUENCE [LARGE SCALE GENOMIC DNA]</scope>
    <source>
        <strain evidence="3">JCM 4586</strain>
    </source>
</reference>
<dbReference type="PANTHER" id="PTHR39441">
    <property type="entry name" value="DUF2252 DOMAIN-CONTAINING PROTEIN"/>
    <property type="match status" value="1"/>
</dbReference>
<feature type="compositionally biased region" description="Basic residues" evidence="1">
    <location>
        <begin position="16"/>
        <end position="28"/>
    </location>
</feature>
<keyword evidence="3" id="KW-1185">Reference proteome</keyword>
<dbReference type="EMBL" id="BMUT01000003">
    <property type="protein sequence ID" value="GGX73939.1"/>
    <property type="molecule type" value="Genomic_DNA"/>
</dbReference>
<dbReference type="Proteomes" id="UP000659223">
    <property type="component" value="Unassembled WGS sequence"/>
</dbReference>
<proteinExistence type="predicted"/>
<comment type="caution">
    <text evidence="2">The sequence shown here is derived from an EMBL/GenBank/DDBJ whole genome shotgun (WGS) entry which is preliminary data.</text>
</comment>
<sequence>MNAQEPRATPAERAARGKAARGRVRRSAHAAFEPRADRADPVEILQRQSADREPELVPIRYGRMLESPFSFYRGAAAVMAADLGTQPRTGIEAQLCGDAHLLNFGLFASPERHLVFDLNDFDETLPGPWEWDVKRLAAGMAVVGRENGFPAGRREAVVRGTVRSYREAMRGFAGMRNLDVWYAHSDAERLRTLFADRLDKQGRRRMSRALETARARDHLQAFEKLTAVVDGARRIAPDPPLVVPLGDLLADAPRAELEERLRLLVENYGHSLAPDRRHLLSQFRMADAARKVVGVGSVGTRCWIVLMLGRDDDDPLLLQAKEAGPSVLAPYVSASPYRNEGQRVVCGQRLMQAVSDIFLGWERATGLDGRRRDFFVRQLRDWKGSARPETMSPGRLLVYGELCGVTLARAHARSGDRIAIAAYLGGGDVFDRAMAEFAETYADRNALDFEALADAVGRGRVTARRA</sequence>
<dbReference type="InterPro" id="IPR018721">
    <property type="entry name" value="DUF2252"/>
</dbReference>
<evidence type="ECO:0000313" key="2">
    <source>
        <dbReference type="EMBL" id="GGX73939.1"/>
    </source>
</evidence>
<organism evidence="2 3">
    <name type="scientific">Streptomyces hiroshimensis</name>
    <dbReference type="NCBI Taxonomy" id="66424"/>
    <lineage>
        <taxon>Bacteria</taxon>
        <taxon>Bacillati</taxon>
        <taxon>Actinomycetota</taxon>
        <taxon>Actinomycetes</taxon>
        <taxon>Kitasatosporales</taxon>
        <taxon>Streptomycetaceae</taxon>
        <taxon>Streptomyces</taxon>
    </lineage>
</organism>